<dbReference type="Proteomes" id="UP001153618">
    <property type="component" value="Unassembled WGS sequence"/>
</dbReference>
<dbReference type="EMBL" id="CAJVOS010000049">
    <property type="protein sequence ID" value="CAG8195139.1"/>
    <property type="molecule type" value="Genomic_DNA"/>
</dbReference>
<dbReference type="InterPro" id="IPR006151">
    <property type="entry name" value="Shikm_DH/Glu-tRNA_Rdtase"/>
</dbReference>
<dbReference type="InterPro" id="IPR036291">
    <property type="entry name" value="NAD(P)-bd_dom_sf"/>
</dbReference>
<dbReference type="InterPro" id="IPR031322">
    <property type="entry name" value="Shikimate/glucono_kinase"/>
</dbReference>
<evidence type="ECO:0000313" key="7">
    <source>
        <dbReference type="Proteomes" id="UP001153618"/>
    </source>
</evidence>
<dbReference type="SUPFAM" id="SSF51569">
    <property type="entry name" value="Aldolase"/>
    <property type="match status" value="1"/>
</dbReference>
<dbReference type="InterPro" id="IPR001381">
    <property type="entry name" value="DHquinase_I"/>
</dbReference>
<proteinExistence type="inferred from homology"/>
<feature type="domain" description="Quinate/shikimate 5-dehydrogenase/glutamyl-tRNA reductase" evidence="3">
    <location>
        <begin position="572"/>
        <end position="621"/>
    </location>
</feature>
<gene>
    <name evidence="6" type="ORF">POLS_LOCUS7363</name>
</gene>
<evidence type="ECO:0000259" key="5">
    <source>
        <dbReference type="Pfam" id="PF18317"/>
    </source>
</evidence>
<dbReference type="GO" id="GO:0019632">
    <property type="term" value="P:shikimate metabolic process"/>
    <property type="evidence" value="ECO:0007669"/>
    <property type="project" value="TreeGrafter"/>
</dbReference>
<dbReference type="GO" id="GO:0003855">
    <property type="term" value="F:3-dehydroquinate dehydratase activity"/>
    <property type="evidence" value="ECO:0007669"/>
    <property type="project" value="InterPro"/>
</dbReference>
<name>A0A9W4I1J5_PENOL</name>
<dbReference type="Gene3D" id="3.40.50.10860">
    <property type="entry name" value="Leucine Dehydrogenase, chain A, domain 1"/>
    <property type="match status" value="1"/>
</dbReference>
<evidence type="ECO:0000256" key="1">
    <source>
        <dbReference type="ARBA" id="ARBA00006477"/>
    </source>
</evidence>
<dbReference type="InterPro" id="IPR022893">
    <property type="entry name" value="Shikimate_DH_fam"/>
</dbReference>
<evidence type="ECO:0000256" key="2">
    <source>
        <dbReference type="ARBA" id="ARBA00009349"/>
    </source>
</evidence>
<dbReference type="GO" id="GO:0004764">
    <property type="term" value="F:shikimate 3-dehydrogenase (NADP+) activity"/>
    <property type="evidence" value="ECO:0007669"/>
    <property type="project" value="InterPro"/>
</dbReference>
<dbReference type="InterPro" id="IPR046346">
    <property type="entry name" value="Aminoacid_DH-like_N_sf"/>
</dbReference>
<accession>A0A9W4I1J5</accession>
<dbReference type="InterPro" id="IPR013785">
    <property type="entry name" value="Aldolase_TIM"/>
</dbReference>
<evidence type="ECO:0000313" key="6">
    <source>
        <dbReference type="EMBL" id="CAG8195139.1"/>
    </source>
</evidence>
<dbReference type="PANTHER" id="PTHR21089">
    <property type="entry name" value="SHIKIMATE DEHYDROGENASE"/>
    <property type="match status" value="1"/>
</dbReference>
<dbReference type="SUPFAM" id="SSF53223">
    <property type="entry name" value="Aminoacid dehydrogenase-like, N-terminal domain"/>
    <property type="match status" value="1"/>
</dbReference>
<comment type="similarity">
    <text evidence="2">In the N-terminal section; belongs to the shikimate kinase family.</text>
</comment>
<organism evidence="6 7">
    <name type="scientific">Penicillium olsonii</name>
    <dbReference type="NCBI Taxonomy" id="99116"/>
    <lineage>
        <taxon>Eukaryota</taxon>
        <taxon>Fungi</taxon>
        <taxon>Dikarya</taxon>
        <taxon>Ascomycota</taxon>
        <taxon>Pezizomycotina</taxon>
        <taxon>Eurotiomycetes</taxon>
        <taxon>Eurotiomycetidae</taxon>
        <taxon>Eurotiales</taxon>
        <taxon>Aspergillaceae</taxon>
        <taxon>Penicillium</taxon>
    </lineage>
</organism>
<feature type="domain" description="SDH C-terminal" evidence="5">
    <location>
        <begin position="717"/>
        <end position="745"/>
    </location>
</feature>
<dbReference type="CDD" id="cd01065">
    <property type="entry name" value="NAD_bind_Shikimate_DH"/>
    <property type="match status" value="1"/>
</dbReference>
<dbReference type="Gene3D" id="3.40.50.300">
    <property type="entry name" value="P-loop containing nucleotide triphosphate hydrolases"/>
    <property type="match status" value="1"/>
</dbReference>
<evidence type="ECO:0000259" key="4">
    <source>
        <dbReference type="Pfam" id="PF08501"/>
    </source>
</evidence>
<sequence>MEDDHASPASTSIPSIVLIGLPGCGKRILAFIGALHLGKRLVTAERFFEIATGLSRNEFLRRNGKAVLKKQTISLVLRMLRENENDCIIQCGLSTFNPEVQDFLVNYKETHPVIHIMRDHHENKTLLQMGDADTERLQEFDSLHIPCASFQYFNLTDSGSTAEVTATGTAFAAHHLKETKTDFCHFLDLLAGKKVNQQLEDPNEFQITSSAIEKRQFTYALVVNFSELVAGHFNPAWFESGADAIQLVIDANDDISTEAISKQIAIIRRSTKIPIVYEVECAVFERNATTGMEPQLLRLLQIPSELCLGILSRKRRTKVIGCSHNTAHQDLYDMYRKAKAMGCDLVRLTENSMGQDDERLQLVTGTFPRDAVAKCPLISYSTGSMGRRSQIFNRILTPVWPVESVRDTEEHFITAKKAMEGLFATCVFDSLKFYHFGASVSWSPYPPAMHRAAYQELGLGHSYQAFETTSVSEIDCVASSSNFGGASISLPFKSAIGFSKRDVRSPHATAIGAINTLLPLRKSSQFGTSLGWQASQRNRAGDVTGWYGDNTDWLGISDCVSKCLSPRNTIRSSTTTALVIGAGGAARAAIYALIQMGCRNILIFNRTVRHAETVAAHFNSWMKQTAHNIPGNISVIRSTSDPWPVNLHPATIIISCVPAHSIDGQRPANLTLPIEWLSSKSGGVVAELAYRPRETPLLKQVRVMRSKYNVPWVTVDGLEMLLTQAIYQFELMTGRKAPRGVMKSQIHDHYDTLL</sequence>
<feature type="domain" description="Shikimate dehydrogenase substrate binding N-terminal" evidence="4">
    <location>
        <begin position="446"/>
        <end position="517"/>
    </location>
</feature>
<dbReference type="PANTHER" id="PTHR21089:SF1">
    <property type="entry name" value="BIFUNCTIONAL 3-DEHYDROQUINATE DEHYDRATASE_SHIKIMATE DEHYDROGENASE, CHLOROPLASTIC"/>
    <property type="match status" value="1"/>
</dbReference>
<dbReference type="Pfam" id="PF01488">
    <property type="entry name" value="Shikimate_DH"/>
    <property type="match status" value="1"/>
</dbReference>
<dbReference type="Gene3D" id="3.20.20.70">
    <property type="entry name" value="Aldolase class I"/>
    <property type="match status" value="1"/>
</dbReference>
<dbReference type="Gene3D" id="3.40.50.720">
    <property type="entry name" value="NAD(P)-binding Rossmann-like Domain"/>
    <property type="match status" value="1"/>
</dbReference>
<dbReference type="InterPro" id="IPR041121">
    <property type="entry name" value="SDH_C"/>
</dbReference>
<dbReference type="InterPro" id="IPR027417">
    <property type="entry name" value="P-loop_NTPase"/>
</dbReference>
<dbReference type="InterPro" id="IPR013708">
    <property type="entry name" value="Shikimate_DH-bd_N"/>
</dbReference>
<dbReference type="AlphaFoldDB" id="A0A9W4I1J5"/>
<dbReference type="Pfam" id="PF18317">
    <property type="entry name" value="SDH_C"/>
    <property type="match status" value="1"/>
</dbReference>
<comment type="similarity">
    <text evidence="1">In the 2nd section; belongs to the type-I 3-dehydroquinase family.</text>
</comment>
<dbReference type="OrthoDB" id="4415835at2759"/>
<dbReference type="FunFam" id="3.40.50.720:FF:000386">
    <property type="entry name" value="Quinate repressor protein"/>
    <property type="match status" value="1"/>
</dbReference>
<reference evidence="6" key="1">
    <citation type="submission" date="2021-07" db="EMBL/GenBank/DDBJ databases">
        <authorList>
            <person name="Branca A.L. A."/>
        </authorList>
    </citation>
    <scope>NUCLEOTIDE SEQUENCE</scope>
</reference>
<dbReference type="Pfam" id="PF01202">
    <property type="entry name" value="SKI"/>
    <property type="match status" value="1"/>
</dbReference>
<protein>
    <recommendedName>
        <fullName evidence="8">Quinate repressor protein</fullName>
    </recommendedName>
</protein>
<dbReference type="SUPFAM" id="SSF51735">
    <property type="entry name" value="NAD(P)-binding Rossmann-fold domains"/>
    <property type="match status" value="1"/>
</dbReference>
<dbReference type="Pfam" id="PF08501">
    <property type="entry name" value="Shikimate_dh_N"/>
    <property type="match status" value="1"/>
</dbReference>
<evidence type="ECO:0000259" key="3">
    <source>
        <dbReference type="Pfam" id="PF01488"/>
    </source>
</evidence>
<comment type="caution">
    <text evidence="6">The sequence shown here is derived from an EMBL/GenBank/DDBJ whole genome shotgun (WGS) entry which is preliminary data.</text>
</comment>
<evidence type="ECO:0008006" key="8">
    <source>
        <dbReference type="Google" id="ProtNLM"/>
    </source>
</evidence>
<dbReference type="GO" id="GO:0009423">
    <property type="term" value="P:chorismate biosynthetic process"/>
    <property type="evidence" value="ECO:0007669"/>
    <property type="project" value="TreeGrafter"/>
</dbReference>
<keyword evidence="7" id="KW-1185">Reference proteome</keyword>
<dbReference type="SUPFAM" id="SSF52540">
    <property type="entry name" value="P-loop containing nucleoside triphosphate hydrolases"/>
    <property type="match status" value="1"/>
</dbReference>
<dbReference type="Pfam" id="PF01487">
    <property type="entry name" value="DHquinase_I"/>
    <property type="match status" value="1"/>
</dbReference>